<accession>A0A2D3V4E6</accession>
<name>A0A2D3V4E6_9PEZI</name>
<dbReference type="PANTHER" id="PTHR28063:SF1">
    <property type="entry name" value="RNA POLYMERASE II NUCLEAR LOCALIZATION PROTEIN IWR1"/>
    <property type="match status" value="1"/>
</dbReference>
<dbReference type="OrthoDB" id="6255506at2759"/>
<dbReference type="InterPro" id="IPR013883">
    <property type="entry name" value="TF_Iwr1_dom"/>
</dbReference>
<protein>
    <recommendedName>
        <fullName evidence="3">Transcription factor Iwr1 domain-containing protein</fullName>
    </recommendedName>
</protein>
<proteinExistence type="inferred from homology"/>
<evidence type="ECO:0000256" key="2">
    <source>
        <dbReference type="SAM" id="MobiDB-lite"/>
    </source>
</evidence>
<dbReference type="Proteomes" id="UP000225277">
    <property type="component" value="Unassembled WGS sequence"/>
</dbReference>
<dbReference type="STRING" id="112498.A0A2D3V4E6"/>
<feature type="compositionally biased region" description="Basic and acidic residues" evidence="2">
    <location>
        <begin position="333"/>
        <end position="348"/>
    </location>
</feature>
<evidence type="ECO:0000313" key="5">
    <source>
        <dbReference type="Proteomes" id="UP000225277"/>
    </source>
</evidence>
<dbReference type="PANTHER" id="PTHR28063">
    <property type="entry name" value="RNA POLYMERASE II NUCLEAR LOCALIZATION PROTEIN IWR1"/>
    <property type="match status" value="1"/>
</dbReference>
<feature type="compositionally biased region" description="Acidic residues" evidence="2">
    <location>
        <begin position="349"/>
        <end position="365"/>
    </location>
</feature>
<keyword evidence="5" id="KW-1185">Reference proteome</keyword>
<dbReference type="GO" id="GO:0006606">
    <property type="term" value="P:protein import into nucleus"/>
    <property type="evidence" value="ECO:0007669"/>
    <property type="project" value="InterPro"/>
</dbReference>
<dbReference type="AlphaFoldDB" id="A0A2D3V4E6"/>
<gene>
    <name evidence="4" type="ORF">RCC_01052</name>
</gene>
<dbReference type="RefSeq" id="XP_023622060.1">
    <property type="nucleotide sequence ID" value="XM_023766292.1"/>
</dbReference>
<dbReference type="EMBL" id="FJUY01000001">
    <property type="protein sequence ID" value="CZT15163.1"/>
    <property type="molecule type" value="Genomic_DNA"/>
</dbReference>
<comment type="similarity">
    <text evidence="1">Belongs to the IWR1/SLC7A6OS family.</text>
</comment>
<feature type="region of interest" description="Disordered" evidence="2">
    <location>
        <begin position="1"/>
        <end position="169"/>
    </location>
</feature>
<feature type="region of interest" description="Disordered" evidence="2">
    <location>
        <begin position="298"/>
        <end position="380"/>
    </location>
</feature>
<evidence type="ECO:0000259" key="3">
    <source>
        <dbReference type="Pfam" id="PF08574"/>
    </source>
</evidence>
<dbReference type="GeneID" id="35596363"/>
<feature type="compositionally biased region" description="Acidic residues" evidence="2">
    <location>
        <begin position="323"/>
        <end position="332"/>
    </location>
</feature>
<evidence type="ECO:0000313" key="4">
    <source>
        <dbReference type="EMBL" id="CZT15163.1"/>
    </source>
</evidence>
<sequence length="380" mass="42303">MSGPSVVCIKRKRGEHAPDALLLERPGKRQQGGIGEIQYVRQKDNKDDGQVEEAGLKSGTAQPERVTRGKGDGEGGGEGGNMSASHGPCQSDVKQRRTFHLKRPAMLEPTGSGSKRQKRKTEGVATFVERSIRQPSRMRSIPDFSKQEMSPSKPYSNPEAPLKRPGRKAAVNISGNVTFPTRARNAQVDNAVANSLHEYAQQVVAKESNPKITAIPKLPAQRSRELHRQSALRNVFKNADADGDAEMEDEADYVYDTYILAPSSSDGAVQATAYDSLGNVGYLVITEEDQDVWETYLEDEPSDKDWNSDEEDENAEDWYGADYPDEELASDDEFGRNNDHGFRSRGAADDEEWDEDTGNFSDEEYDRQMHPWKKMSSQLL</sequence>
<feature type="domain" description="Transcription factor Iwr1" evidence="3">
    <location>
        <begin position="252"/>
        <end position="327"/>
    </location>
</feature>
<dbReference type="InterPro" id="IPR040150">
    <property type="entry name" value="Iwr1"/>
</dbReference>
<dbReference type="Pfam" id="PF08574">
    <property type="entry name" value="Iwr1"/>
    <property type="match status" value="1"/>
</dbReference>
<feature type="compositionally biased region" description="Acidic residues" evidence="2">
    <location>
        <begin position="298"/>
        <end position="316"/>
    </location>
</feature>
<evidence type="ECO:0000256" key="1">
    <source>
        <dbReference type="ARBA" id="ARBA00010218"/>
    </source>
</evidence>
<dbReference type="GO" id="GO:0005737">
    <property type="term" value="C:cytoplasm"/>
    <property type="evidence" value="ECO:0007669"/>
    <property type="project" value="TreeGrafter"/>
</dbReference>
<reference evidence="4 5" key="1">
    <citation type="submission" date="2016-03" db="EMBL/GenBank/DDBJ databases">
        <authorList>
            <person name="Ploux O."/>
        </authorList>
    </citation>
    <scope>NUCLEOTIDE SEQUENCE [LARGE SCALE GENOMIC DNA]</scope>
    <source>
        <strain evidence="4 5">URUG2</strain>
    </source>
</reference>
<organism evidence="4 5">
    <name type="scientific">Ramularia collo-cygni</name>
    <dbReference type="NCBI Taxonomy" id="112498"/>
    <lineage>
        <taxon>Eukaryota</taxon>
        <taxon>Fungi</taxon>
        <taxon>Dikarya</taxon>
        <taxon>Ascomycota</taxon>
        <taxon>Pezizomycotina</taxon>
        <taxon>Dothideomycetes</taxon>
        <taxon>Dothideomycetidae</taxon>
        <taxon>Mycosphaerellales</taxon>
        <taxon>Mycosphaerellaceae</taxon>
        <taxon>Ramularia</taxon>
    </lineage>
</organism>